<name>A0A518G6A6_9BACT</name>
<evidence type="ECO:0000313" key="1">
    <source>
        <dbReference type="EMBL" id="QDV24126.1"/>
    </source>
</evidence>
<evidence type="ECO:0000313" key="2">
    <source>
        <dbReference type="Proteomes" id="UP000318017"/>
    </source>
</evidence>
<dbReference type="EMBL" id="CP036298">
    <property type="protein sequence ID" value="QDV24126.1"/>
    <property type="molecule type" value="Genomic_DNA"/>
</dbReference>
<reference evidence="1 2" key="1">
    <citation type="submission" date="2019-02" db="EMBL/GenBank/DDBJ databases">
        <title>Deep-cultivation of Planctomycetes and their phenomic and genomic characterization uncovers novel biology.</title>
        <authorList>
            <person name="Wiegand S."/>
            <person name="Jogler M."/>
            <person name="Boedeker C."/>
            <person name="Pinto D."/>
            <person name="Vollmers J."/>
            <person name="Rivas-Marin E."/>
            <person name="Kohn T."/>
            <person name="Peeters S.H."/>
            <person name="Heuer A."/>
            <person name="Rast P."/>
            <person name="Oberbeckmann S."/>
            <person name="Bunk B."/>
            <person name="Jeske O."/>
            <person name="Meyerdierks A."/>
            <person name="Storesund J.E."/>
            <person name="Kallscheuer N."/>
            <person name="Luecker S."/>
            <person name="Lage O.M."/>
            <person name="Pohl T."/>
            <person name="Merkel B.J."/>
            <person name="Hornburger P."/>
            <person name="Mueller R.-W."/>
            <person name="Bruemmer F."/>
            <person name="Labrenz M."/>
            <person name="Spormann A.M."/>
            <person name="Op den Camp H."/>
            <person name="Overmann J."/>
            <person name="Amann R."/>
            <person name="Jetten M.S.M."/>
            <person name="Mascher T."/>
            <person name="Medema M.H."/>
            <person name="Devos D.P."/>
            <person name="Kaster A.-K."/>
            <person name="Ovreas L."/>
            <person name="Rohde M."/>
            <person name="Galperin M.Y."/>
            <person name="Jogler C."/>
        </authorList>
    </citation>
    <scope>NUCLEOTIDE SEQUENCE [LARGE SCALE GENOMIC DNA]</scope>
    <source>
        <strain evidence="1 2">Q31a</strain>
    </source>
</reference>
<dbReference type="AlphaFoldDB" id="A0A518G6A6"/>
<organism evidence="1 2">
    <name type="scientific">Aureliella helgolandensis</name>
    <dbReference type="NCBI Taxonomy" id="2527968"/>
    <lineage>
        <taxon>Bacteria</taxon>
        <taxon>Pseudomonadati</taxon>
        <taxon>Planctomycetota</taxon>
        <taxon>Planctomycetia</taxon>
        <taxon>Pirellulales</taxon>
        <taxon>Pirellulaceae</taxon>
        <taxon>Aureliella</taxon>
    </lineage>
</organism>
<keyword evidence="2" id="KW-1185">Reference proteome</keyword>
<dbReference type="KEGG" id="ahel:Q31a_24390"/>
<dbReference type="Proteomes" id="UP000318017">
    <property type="component" value="Chromosome"/>
</dbReference>
<gene>
    <name evidence="1" type="ORF">Q31a_24390</name>
</gene>
<accession>A0A518G6A6</accession>
<sequence length="58" mass="6468">MQPELAPQAILPPNCSNRCNLPSSSASKWVLNARVSLGVTKGVYFQDDLRQPIRVMLR</sequence>
<proteinExistence type="predicted"/>
<protein>
    <submittedName>
        <fullName evidence="1">Uncharacterized protein</fullName>
    </submittedName>
</protein>